<feature type="region of interest" description="Disordered" evidence="2">
    <location>
        <begin position="920"/>
        <end position="940"/>
    </location>
</feature>
<feature type="compositionally biased region" description="Basic and acidic residues" evidence="2">
    <location>
        <begin position="92"/>
        <end position="104"/>
    </location>
</feature>
<keyword evidence="5" id="KW-1185">Reference proteome</keyword>
<feature type="compositionally biased region" description="Basic and acidic residues" evidence="2">
    <location>
        <begin position="1115"/>
        <end position="1133"/>
    </location>
</feature>
<feature type="compositionally biased region" description="Basic and acidic residues" evidence="2">
    <location>
        <begin position="927"/>
        <end position="936"/>
    </location>
</feature>
<comment type="caution">
    <text evidence="4">The sequence shown here is derived from an EMBL/GenBank/DDBJ whole genome shotgun (WGS) entry which is preliminary data.</text>
</comment>
<feature type="compositionally biased region" description="Low complexity" evidence="2">
    <location>
        <begin position="348"/>
        <end position="361"/>
    </location>
</feature>
<feature type="compositionally biased region" description="Polar residues" evidence="2">
    <location>
        <begin position="1048"/>
        <end position="1060"/>
    </location>
</feature>
<accession>A0A9Q1HPH6</accession>
<feature type="region of interest" description="Disordered" evidence="2">
    <location>
        <begin position="315"/>
        <end position="521"/>
    </location>
</feature>
<feature type="region of interest" description="Disordered" evidence="2">
    <location>
        <begin position="52"/>
        <end position="230"/>
    </location>
</feature>
<evidence type="ECO:0000313" key="4">
    <source>
        <dbReference type="EMBL" id="KAJ8253523.1"/>
    </source>
</evidence>
<keyword evidence="1" id="KW-0597">Phosphoprotein</keyword>
<feature type="compositionally biased region" description="Polar residues" evidence="2">
    <location>
        <begin position="806"/>
        <end position="826"/>
    </location>
</feature>
<evidence type="ECO:0000256" key="1">
    <source>
        <dbReference type="ARBA" id="ARBA00022553"/>
    </source>
</evidence>
<dbReference type="Pfam" id="PF15386">
    <property type="entry name" value="Tantalus"/>
    <property type="match status" value="1"/>
</dbReference>
<feature type="region of interest" description="Disordered" evidence="2">
    <location>
        <begin position="1006"/>
        <end position="1136"/>
    </location>
</feature>
<evidence type="ECO:0000259" key="3">
    <source>
        <dbReference type="Pfam" id="PF15386"/>
    </source>
</evidence>
<feature type="compositionally biased region" description="Polar residues" evidence="2">
    <location>
        <begin position="161"/>
        <end position="179"/>
    </location>
</feature>
<dbReference type="Proteomes" id="UP001152803">
    <property type="component" value="Unassembled WGS sequence"/>
</dbReference>
<dbReference type="InterPro" id="IPR026320">
    <property type="entry name" value="PRR14"/>
</dbReference>
<feature type="region of interest" description="Disordered" evidence="2">
    <location>
        <begin position="805"/>
        <end position="826"/>
    </location>
</feature>
<feature type="compositionally biased region" description="Basic and acidic residues" evidence="2">
    <location>
        <begin position="405"/>
        <end position="422"/>
    </location>
</feature>
<feature type="compositionally biased region" description="Basic and acidic residues" evidence="2">
    <location>
        <begin position="1031"/>
        <end position="1046"/>
    </location>
</feature>
<dbReference type="PANTHER" id="PTHR14522">
    <property type="entry name" value="EMO2-RELATED"/>
    <property type="match status" value="1"/>
</dbReference>
<feature type="compositionally biased region" description="Basic and acidic residues" evidence="2">
    <location>
        <begin position="372"/>
        <end position="394"/>
    </location>
</feature>
<protein>
    <recommendedName>
        <fullName evidence="3">Tantalus-like domain-containing protein</fullName>
    </recommendedName>
</protein>
<name>A0A9Q1HPH6_CONCO</name>
<feature type="compositionally biased region" description="Basic and acidic residues" evidence="2">
    <location>
        <begin position="68"/>
        <end position="77"/>
    </location>
</feature>
<gene>
    <name evidence="4" type="ORF">COCON_G00201350</name>
</gene>
<feature type="compositionally biased region" description="Polar residues" evidence="2">
    <location>
        <begin position="504"/>
        <end position="513"/>
    </location>
</feature>
<evidence type="ECO:0000256" key="2">
    <source>
        <dbReference type="SAM" id="MobiDB-lite"/>
    </source>
</evidence>
<sequence length="1536" mass="168551">MISSPPNLHPQIVFPMEGDAEVPPVPVCLCSQRKPQPCSQSLSSVTCRCTCDGRGGKDRKRRSGRMQVTKEREKRQNGESVQMKSRQTSSPAERELGGRTEGCSRVETGSEMTKHKTRGAHTGEGTLTPPTLYMQERSTRKLGPDLQPSQSAMETGPDLPPSQSAMETGPGLQSSQSAMETRPDLPPSQSAMETGPDLQPSQSAMETRPDLPPSQSAMETGPDLQLSQSVIESPPPMKRWVIGPFFQSFKSKMASFTEIVMSPVRLFIPSCPSAPSDTLLDLQNRCPDSVCNSHNGHFSEEKTGESLNIQRHLEPKSKNEDCTDSGLPQAEGQIYGGEVGKKSGDLHQPQTSSTQANSSSTEKVQLASVRRLHFDTETKAGDRFEEEESFHAEKQNSNVTPHTHSQRDCDMFPSSREERLREPPCFGQSSQLARTEFPLDFDPAGSLTRSDSCRPESPRTSRRSSMHLSTSKEYRSGKGAHLQRPCPKSITPSNIYPNRALKRSPSSDLFTHTSPKKAPLSSDEALGFCEEKCSFGDEPPGLEANASGCSSTLSASFYFTPPVSLEAKPGAQPLAAGEDGSSLTTCRGTAEHEMHRSLDECDSLPNKTPFTTTGSPGRDSVPVLADNLVGAREVGGEPGKQNPVLIPSLQARPPMRASLQGGGGMMSSEETQGEPQTCPEKNCEMHEIVKVKRGGKRGKGLNKKRNNVMKEKNELLMVTDGEAREEVRSDQNSRIRMVLDADLHRSLRSRRVLGRNSQDTCLMEANGSRRKNLKVESPSITEVAPTMRGKCPDSMMGSSVGFKDCSTGNSSTEDSMTASRAVSQGKNVNSRKLRSCMLALEDIRHSPNDLSYDSARITTGTRSKEEDNTGIKKLDTLLEDPRPKCPRRECQCCRHREVTPGIDKNPMLNWKCLAIQERNRTTVPSEVPRESQESHGSEPWSQNKLVRLRHRQKNYADTEKGVRREERQLLKETCEKEIELKRETTQFGDESSSWDLEPKEEVITGGTSIQAGGNSPVHGRSQDQPGMPTLMDRKGVGSREKGKEGTTGKVSSLSPTTNAKHTLPEANDDLKPGKVHRLIKKVPQERRGKKLKQRDRMRTPEGTPKRKSRPCLRATCEKEDFPNKGEQSKDTGSFEKPGCDSLHTGLQRSSSCPEIPSLCHDGHWTSPLLLSAPHRQHHRSPLHHRLPIPLPPSSAKRARRHTVCSLEVEREIAPLCLRKEVHPTGWGRQYYNPIFSASSASFISLASRFLSSPLAFLSRKSEESSLRSITSSSSACSCDVTVSSSDAATPSTSSPASSLVCHLVPGSTSYSLPRSSQSPASISSVCSVFPQVASAGGTEAKRQAEGTCFTPEREAIEPLDEKSFSDTEIKVGRAKQGERGKVSRIKIRKTPPKPPTNLTPMGLPRPIRLKKKEFSLEEIYTNKNFHKPAEGRLETIFEVPTSSCDGSLSLFGSRRLKRLVKFPELGVARKPRKLLSGLGKGGSRKAGDSLIVGRTRRGRGPRAKEGPSHTAEDLHSLLCSKLDQLDAWVAFDQAAL</sequence>
<feature type="region of interest" description="Disordered" evidence="2">
    <location>
        <begin position="1475"/>
        <end position="1510"/>
    </location>
</feature>
<dbReference type="PANTHER" id="PTHR14522:SF2">
    <property type="entry name" value="PROLINE-RICH PROTEIN 14"/>
    <property type="match status" value="1"/>
</dbReference>
<evidence type="ECO:0000313" key="5">
    <source>
        <dbReference type="Proteomes" id="UP001152803"/>
    </source>
</evidence>
<dbReference type="InterPro" id="IPR028149">
    <property type="entry name" value="Tantalus-like"/>
</dbReference>
<organism evidence="4 5">
    <name type="scientific">Conger conger</name>
    <name type="common">Conger eel</name>
    <name type="synonym">Muraena conger</name>
    <dbReference type="NCBI Taxonomy" id="82655"/>
    <lineage>
        <taxon>Eukaryota</taxon>
        <taxon>Metazoa</taxon>
        <taxon>Chordata</taxon>
        <taxon>Craniata</taxon>
        <taxon>Vertebrata</taxon>
        <taxon>Euteleostomi</taxon>
        <taxon>Actinopterygii</taxon>
        <taxon>Neopterygii</taxon>
        <taxon>Teleostei</taxon>
        <taxon>Anguilliformes</taxon>
        <taxon>Congridae</taxon>
        <taxon>Conger</taxon>
    </lineage>
</organism>
<feature type="domain" description="Tantalus-like" evidence="3">
    <location>
        <begin position="1398"/>
        <end position="1455"/>
    </location>
</feature>
<dbReference type="OrthoDB" id="6163216at2759"/>
<reference evidence="4" key="1">
    <citation type="journal article" date="2023" name="Science">
        <title>Genome structures resolve the early diversification of teleost fishes.</title>
        <authorList>
            <person name="Parey E."/>
            <person name="Louis A."/>
            <person name="Montfort J."/>
            <person name="Bouchez O."/>
            <person name="Roques C."/>
            <person name="Iampietro C."/>
            <person name="Lluch J."/>
            <person name="Castinel A."/>
            <person name="Donnadieu C."/>
            <person name="Desvignes T."/>
            <person name="Floi Bucao C."/>
            <person name="Jouanno E."/>
            <person name="Wen M."/>
            <person name="Mejri S."/>
            <person name="Dirks R."/>
            <person name="Jansen H."/>
            <person name="Henkel C."/>
            <person name="Chen W.J."/>
            <person name="Zahm M."/>
            <person name="Cabau C."/>
            <person name="Klopp C."/>
            <person name="Thompson A.W."/>
            <person name="Robinson-Rechavi M."/>
            <person name="Braasch I."/>
            <person name="Lecointre G."/>
            <person name="Bobe J."/>
            <person name="Postlethwait J.H."/>
            <person name="Berthelot C."/>
            <person name="Roest Crollius H."/>
            <person name="Guiguen Y."/>
        </authorList>
    </citation>
    <scope>NUCLEOTIDE SEQUENCE</scope>
    <source>
        <strain evidence="4">Concon-B</strain>
    </source>
</reference>
<dbReference type="EMBL" id="JAFJMO010000016">
    <property type="protein sequence ID" value="KAJ8253523.1"/>
    <property type="molecule type" value="Genomic_DNA"/>
</dbReference>
<proteinExistence type="predicted"/>
<feature type="compositionally biased region" description="Polar residues" evidence="2">
    <location>
        <begin position="78"/>
        <end position="91"/>
    </location>
</feature>
<feature type="region of interest" description="Disordered" evidence="2">
    <location>
        <begin position="658"/>
        <end position="679"/>
    </location>
</feature>